<protein>
    <submittedName>
        <fullName evidence="3">Uncharacterized protein</fullName>
    </submittedName>
</protein>
<evidence type="ECO:0000256" key="1">
    <source>
        <dbReference type="SAM" id="Coils"/>
    </source>
</evidence>
<dbReference type="WBParaSite" id="SPAL_0001341000.1">
    <property type="protein sequence ID" value="SPAL_0001341000.1"/>
    <property type="gene ID" value="SPAL_0001341000"/>
</dbReference>
<proteinExistence type="predicted"/>
<evidence type="ECO:0000313" key="3">
    <source>
        <dbReference type="WBParaSite" id="SPAL_0001341000.1"/>
    </source>
</evidence>
<feature type="coiled-coil region" evidence="1">
    <location>
        <begin position="20"/>
        <end position="47"/>
    </location>
</feature>
<sequence length="92" mass="10752">MDDKKYESFIRCNELWEARRNALFIEVDRLDKKATELQKELLDMDSAVESCKKSDEVFEKSYIPKLSSSIETGSTVTKFCEYKINGRNNTGW</sequence>
<dbReference type="AlphaFoldDB" id="A0A0N5C635"/>
<organism evidence="2 3">
    <name type="scientific">Strongyloides papillosus</name>
    <name type="common">Intestinal threadworm</name>
    <dbReference type="NCBI Taxonomy" id="174720"/>
    <lineage>
        <taxon>Eukaryota</taxon>
        <taxon>Metazoa</taxon>
        <taxon>Ecdysozoa</taxon>
        <taxon>Nematoda</taxon>
        <taxon>Chromadorea</taxon>
        <taxon>Rhabditida</taxon>
        <taxon>Tylenchina</taxon>
        <taxon>Panagrolaimomorpha</taxon>
        <taxon>Strongyloidoidea</taxon>
        <taxon>Strongyloididae</taxon>
        <taxon>Strongyloides</taxon>
    </lineage>
</organism>
<evidence type="ECO:0000313" key="2">
    <source>
        <dbReference type="Proteomes" id="UP000046392"/>
    </source>
</evidence>
<keyword evidence="2" id="KW-1185">Reference proteome</keyword>
<accession>A0A0N5C635</accession>
<reference evidence="3" key="1">
    <citation type="submission" date="2017-02" db="UniProtKB">
        <authorList>
            <consortium name="WormBaseParasite"/>
        </authorList>
    </citation>
    <scope>IDENTIFICATION</scope>
</reference>
<name>A0A0N5C635_STREA</name>
<dbReference type="Proteomes" id="UP000046392">
    <property type="component" value="Unplaced"/>
</dbReference>
<keyword evidence="1" id="KW-0175">Coiled coil</keyword>